<evidence type="ECO:0000256" key="8">
    <source>
        <dbReference type="ARBA" id="ARBA00023296"/>
    </source>
</evidence>
<evidence type="ECO:0000256" key="3">
    <source>
        <dbReference type="ARBA" id="ARBA00022570"/>
    </source>
</evidence>
<protein>
    <submittedName>
        <fullName evidence="13">Capsid</fullName>
    </submittedName>
</protein>
<evidence type="ECO:0000256" key="5">
    <source>
        <dbReference type="ARBA" id="ARBA00022844"/>
    </source>
</evidence>
<keyword evidence="7" id="KW-1142">T=3 icosahedral capsid protein</keyword>
<feature type="region of interest" description="Disordered" evidence="10">
    <location>
        <begin position="18"/>
        <end position="76"/>
    </location>
</feature>
<evidence type="ECO:0000256" key="10">
    <source>
        <dbReference type="SAM" id="MobiDB-lite"/>
    </source>
</evidence>
<comment type="subcellular location">
    <subcellularLocation>
        <location evidence="1">Virion</location>
    </subcellularLocation>
</comment>
<feature type="domain" description="Astrovirus capsid protein inner core" evidence="11">
    <location>
        <begin position="43"/>
        <end position="271"/>
    </location>
</feature>
<keyword evidence="6" id="KW-1164">Virus endocytosis by host</keyword>
<dbReference type="InterPro" id="IPR004337">
    <property type="entry name" value="Astro_capsid_N"/>
</dbReference>
<dbReference type="GO" id="GO:0075512">
    <property type="term" value="P:clathrin-dependent endocytosis of virus by host cell"/>
    <property type="evidence" value="ECO:0007669"/>
    <property type="project" value="UniProtKB-KW"/>
</dbReference>
<evidence type="ECO:0000259" key="11">
    <source>
        <dbReference type="Pfam" id="PF03115"/>
    </source>
</evidence>
<evidence type="ECO:0000256" key="6">
    <source>
        <dbReference type="ARBA" id="ARBA00022890"/>
    </source>
</evidence>
<keyword evidence="8" id="KW-1160">Virus entry into host cell</keyword>
<accession>F1D7Z4</accession>
<keyword evidence="2" id="KW-0167">Capsid protein</keyword>
<evidence type="ECO:0000256" key="7">
    <source>
        <dbReference type="ARBA" id="ARBA00023060"/>
    </source>
</evidence>
<reference evidence="13" key="1">
    <citation type="submission" date="2010-11" db="EMBL/GenBank/DDBJ databases">
        <title>Discovery, Phylogenetic Analysis, Diagnostic Test Development, and Surveillance of the Astroviruses of Marine Mammals.</title>
        <authorList>
            <person name="Wellehan J.F.X.Jr."/>
        </authorList>
    </citation>
    <scope>NUCLEOTIDE SEQUENCE</scope>
    <source>
        <strain evidence="13">Tt23</strain>
    </source>
</reference>
<keyword evidence="3" id="KW-1165">Clathrin-mediated endocytosis of virus by host</keyword>
<dbReference type="EMBL" id="HQ668129">
    <property type="protein sequence ID" value="ADX97506.1"/>
    <property type="molecule type" value="Genomic_RNA"/>
</dbReference>
<evidence type="ECO:0000256" key="9">
    <source>
        <dbReference type="ARBA" id="ARBA00045703"/>
    </source>
</evidence>
<dbReference type="InterPro" id="IPR048802">
    <property type="entry name" value="SP2_M"/>
</dbReference>
<name>F1D7Z4_9VIRU</name>
<proteinExistence type="predicted"/>
<feature type="domain" description="Structural protein 2 second" evidence="12">
    <location>
        <begin position="289"/>
        <end position="398"/>
    </location>
</feature>
<feature type="compositionally biased region" description="Low complexity" evidence="10">
    <location>
        <begin position="60"/>
        <end position="76"/>
    </location>
</feature>
<evidence type="ECO:0000313" key="13">
    <source>
        <dbReference type="EMBL" id="ADX97506.1"/>
    </source>
</evidence>
<comment type="function">
    <text evidence="9">The capsid polyprotein VP90 self-assembles and undergoes a proteolytic cleavage by host caspases to yield the immature VP70 virion.</text>
</comment>
<keyword evidence="4" id="KW-1162">Viral penetration into host cytoplasm</keyword>
<organism evidence="13">
    <name type="scientific">Bottlenose dolphin astrovirus 3</name>
    <dbReference type="NCBI Taxonomy" id="943154"/>
    <lineage>
        <taxon>Viruses</taxon>
        <taxon>Riboviria</taxon>
        <taxon>Orthornavirae</taxon>
        <taxon>Pisuviricota</taxon>
        <taxon>Stelpaviricetes</taxon>
        <taxon>Stellavirales</taxon>
        <taxon>Astroviridae</taxon>
        <taxon>Mamastrovirus</taxon>
    </lineage>
</organism>
<dbReference type="InterPro" id="IPR029053">
    <property type="entry name" value="Viral_coat"/>
</dbReference>
<evidence type="ECO:0000256" key="4">
    <source>
        <dbReference type="ARBA" id="ARBA00022595"/>
    </source>
</evidence>
<dbReference type="Gene3D" id="2.60.120.20">
    <property type="match status" value="1"/>
</dbReference>
<dbReference type="Pfam" id="PF03115">
    <property type="entry name" value="Astro_capsid_N"/>
    <property type="match status" value="1"/>
</dbReference>
<dbReference type="GO" id="GO:0039617">
    <property type="term" value="C:T=3 icosahedral viral capsid"/>
    <property type="evidence" value="ECO:0007669"/>
    <property type="project" value="UniProtKB-KW"/>
</dbReference>
<sequence>MSSLIYFGGEDQMSVMAGPNGSEVTVKVQSGAGAPTGKGNNKRARGRRKRGNKNNKKNAGKQSGNNNNKARSVRAAVSRAVDRLGLRGPKPENKIIVTAMLGTIGGNSSGGLEMETVVFTNPVLAKEKSGDNNFGPLQIMGGQYSMWRLKYANLILTPMCGDNVVTGTVVRASLNMTGTPNATSWSALAATKHLDVSPGHKAVFRLNVKTLSGPRDGWWLTDTNEDGGESMGPLIVLHTLGKTMRTFSSTEEWSGPLFMVELNAHWEFANYQMQPGLIGLAAGTGDSKDQVEFKTDEDGDLVMEVTETQASAFLRYSRETQPEKKEGVGEVITSIVSTGVEAVSSLVPPPFGWLIKGGYWFIRKVFGLKGRAAGKQVFKVYSSYENAQQNRGCKTALEYQSNGPLPMQMVYHQMNTPNTGPSSGQQMLFYERERPVPQVDGKFGVLCKVDPVFLLQDCDLPLCLTEQLAVGSTLNNVDYCFTFFKCRESAAVLPGGGQAQMPHRPIVDADGTPIQFYIKHQRGEEPYLGWTTVGVVVAADKWCDALGKLQISDTLVSVYVDQDITHQSDIPLDGRLYATATNNNTGSTPQLSKITLTQTSQVVQRAENLNVGDYLIVVSCNSLKNPHGEVPCDRWYHRIYPFGNNHTESDRDIAMNFVTWMSLPGFQPQRLWPTMVPFLAPDNIHFEKMKVADEGDELSELLRLRAYREARLLGATHEEAEETSMSMFSE</sequence>
<keyword evidence="5" id="KW-0946">Virion</keyword>
<evidence type="ECO:0000256" key="2">
    <source>
        <dbReference type="ARBA" id="ARBA00022561"/>
    </source>
</evidence>
<evidence type="ECO:0000256" key="1">
    <source>
        <dbReference type="ARBA" id="ARBA00004328"/>
    </source>
</evidence>
<dbReference type="Pfam" id="PF20751">
    <property type="entry name" value="SP2_M"/>
    <property type="match status" value="1"/>
</dbReference>
<evidence type="ECO:0000259" key="12">
    <source>
        <dbReference type="Pfam" id="PF20751"/>
    </source>
</evidence>
<feature type="compositionally biased region" description="Basic residues" evidence="10">
    <location>
        <begin position="40"/>
        <end position="59"/>
    </location>
</feature>